<evidence type="ECO:0000259" key="6">
    <source>
        <dbReference type="Pfam" id="PF12698"/>
    </source>
</evidence>
<dbReference type="STRING" id="1095776.SAMN04515672_0431"/>
<feature type="transmembrane region" description="Helical" evidence="5">
    <location>
        <begin position="208"/>
        <end position="229"/>
    </location>
</feature>
<feature type="transmembrane region" description="Helical" evidence="5">
    <location>
        <begin position="269"/>
        <end position="287"/>
    </location>
</feature>
<evidence type="ECO:0000256" key="3">
    <source>
        <dbReference type="ARBA" id="ARBA00022989"/>
    </source>
</evidence>
<keyword evidence="8" id="KW-1185">Reference proteome</keyword>
<dbReference type="Proteomes" id="UP000198882">
    <property type="component" value="Unassembled WGS sequence"/>
</dbReference>
<dbReference type="GO" id="GO:0140359">
    <property type="term" value="F:ABC-type transporter activity"/>
    <property type="evidence" value="ECO:0007669"/>
    <property type="project" value="InterPro"/>
</dbReference>
<dbReference type="EMBL" id="FNFE01000001">
    <property type="protein sequence ID" value="SDJ39740.1"/>
    <property type="molecule type" value="Genomic_DNA"/>
</dbReference>
<dbReference type="Pfam" id="PF12698">
    <property type="entry name" value="ABC2_membrane_3"/>
    <property type="match status" value="1"/>
</dbReference>
<proteinExistence type="predicted"/>
<evidence type="ECO:0000256" key="4">
    <source>
        <dbReference type="ARBA" id="ARBA00023136"/>
    </source>
</evidence>
<feature type="transmembrane region" description="Helical" evidence="5">
    <location>
        <begin position="241"/>
        <end position="262"/>
    </location>
</feature>
<dbReference type="RefSeq" id="WP_090302974.1">
    <property type="nucleotide sequence ID" value="NZ_FNFE01000001.1"/>
</dbReference>
<keyword evidence="3 5" id="KW-1133">Transmembrane helix</keyword>
<evidence type="ECO:0000313" key="7">
    <source>
        <dbReference type="EMBL" id="SDJ39740.1"/>
    </source>
</evidence>
<keyword evidence="2 5" id="KW-0812">Transmembrane</keyword>
<feature type="transmembrane region" description="Helical" evidence="5">
    <location>
        <begin position="162"/>
        <end position="182"/>
    </location>
</feature>
<accession>A0A1G8TGD3</accession>
<keyword evidence="4 5" id="KW-0472">Membrane</keyword>
<feature type="domain" description="ABC-2 type transporter transmembrane" evidence="6">
    <location>
        <begin position="22"/>
        <end position="341"/>
    </location>
</feature>
<organism evidence="7 8">
    <name type="scientific">Natronorubrum texcoconense</name>
    <dbReference type="NCBI Taxonomy" id="1095776"/>
    <lineage>
        <taxon>Archaea</taxon>
        <taxon>Methanobacteriati</taxon>
        <taxon>Methanobacteriota</taxon>
        <taxon>Stenosarchaea group</taxon>
        <taxon>Halobacteria</taxon>
        <taxon>Halobacteriales</taxon>
        <taxon>Natrialbaceae</taxon>
        <taxon>Natronorubrum</taxon>
    </lineage>
</organism>
<name>A0A1G8TGD3_9EURY</name>
<protein>
    <submittedName>
        <fullName evidence="7">ABC-2 type transport system permease protein</fullName>
    </submittedName>
</protein>
<dbReference type="OrthoDB" id="102449at2157"/>
<evidence type="ECO:0000313" key="8">
    <source>
        <dbReference type="Proteomes" id="UP000198882"/>
    </source>
</evidence>
<dbReference type="GO" id="GO:0016020">
    <property type="term" value="C:membrane"/>
    <property type="evidence" value="ECO:0007669"/>
    <property type="project" value="UniProtKB-SubCell"/>
</dbReference>
<dbReference type="InterPro" id="IPR013525">
    <property type="entry name" value="ABC2_TM"/>
</dbReference>
<evidence type="ECO:0000256" key="2">
    <source>
        <dbReference type="ARBA" id="ARBA00022692"/>
    </source>
</evidence>
<feature type="transmembrane region" description="Helical" evidence="5">
    <location>
        <begin position="328"/>
        <end position="350"/>
    </location>
</feature>
<reference evidence="8" key="1">
    <citation type="submission" date="2016-10" db="EMBL/GenBank/DDBJ databases">
        <authorList>
            <person name="Varghese N."/>
            <person name="Submissions S."/>
        </authorList>
    </citation>
    <scope>NUCLEOTIDE SEQUENCE [LARGE SCALE GENOMIC DNA]</scope>
    <source>
        <strain evidence="8">B4,CECT 8067,JCM 17497</strain>
    </source>
</reference>
<sequence>MDLLALLRKESITVRRNLGLILVLLVLLPGGLVAGTAVFEQTIPRDVPVGVVAEEGTTEDDIAIAEAGMVAFATPVEYESAADAREGLQREEVYLAVHVPGDVLNESGEANVTIVSDRAFVPFEEPVNESVGVAESEIDGLVPADVTVDHEQVGAERSLSEFLVPTGLFAFVTLYALVFLPYQVRSERLVLDRLQTESRLDTVVASKLLFYGAALAIPAAVVAAMAYWFGYDVTVLSPLSVAVFGLTFVYLAAVGLAVLFALGLRQTALFVNLGLALAVFGLSSLVYPTGFFSSAQGTISRALPTYYSVVTTRSAMLRDAPASLYADYLWWLVATTLASLVVLKLALAVYERRR</sequence>
<evidence type="ECO:0000256" key="1">
    <source>
        <dbReference type="ARBA" id="ARBA00004141"/>
    </source>
</evidence>
<dbReference type="AlphaFoldDB" id="A0A1G8TGD3"/>
<evidence type="ECO:0000256" key="5">
    <source>
        <dbReference type="SAM" id="Phobius"/>
    </source>
</evidence>
<comment type="subcellular location">
    <subcellularLocation>
        <location evidence="1">Membrane</location>
        <topology evidence="1">Multi-pass membrane protein</topology>
    </subcellularLocation>
</comment>
<gene>
    <name evidence="7" type="ORF">SAMN04515672_0431</name>
</gene>